<keyword evidence="2" id="KW-0238">DNA-binding</keyword>
<dbReference type="GO" id="GO:0006355">
    <property type="term" value="P:regulation of DNA-templated transcription"/>
    <property type="evidence" value="ECO:0007669"/>
    <property type="project" value="InterPro"/>
</dbReference>
<dbReference type="SUPFAM" id="SSF46894">
    <property type="entry name" value="C-terminal effector domain of the bipartite response regulators"/>
    <property type="match status" value="1"/>
</dbReference>
<evidence type="ECO:0000259" key="4">
    <source>
        <dbReference type="PROSITE" id="PS50043"/>
    </source>
</evidence>
<evidence type="ECO:0000256" key="3">
    <source>
        <dbReference type="ARBA" id="ARBA00023163"/>
    </source>
</evidence>
<keyword evidence="6" id="KW-1185">Reference proteome</keyword>
<dbReference type="GO" id="GO:0003677">
    <property type="term" value="F:DNA binding"/>
    <property type="evidence" value="ECO:0007669"/>
    <property type="project" value="UniProtKB-KW"/>
</dbReference>
<reference evidence="5 6" key="1">
    <citation type="submission" date="2020-08" db="EMBL/GenBank/DDBJ databases">
        <title>Streptomyces sp. PSKA01 genome sequencing and assembly.</title>
        <authorList>
            <person name="Mandal S."/>
            <person name="Maiti P.K."/>
            <person name="Das P."/>
        </authorList>
    </citation>
    <scope>NUCLEOTIDE SEQUENCE [LARGE SCALE GENOMIC DNA]</scope>
    <source>
        <strain evidence="5 6">PSKA01</strain>
    </source>
</reference>
<evidence type="ECO:0000313" key="6">
    <source>
        <dbReference type="Proteomes" id="UP000584670"/>
    </source>
</evidence>
<dbReference type="CDD" id="cd06170">
    <property type="entry name" value="LuxR_C_like"/>
    <property type="match status" value="1"/>
</dbReference>
<dbReference type="Proteomes" id="UP000584670">
    <property type="component" value="Unassembled WGS sequence"/>
</dbReference>
<evidence type="ECO:0000256" key="2">
    <source>
        <dbReference type="ARBA" id="ARBA00023125"/>
    </source>
</evidence>
<dbReference type="PANTHER" id="PTHR44688:SF16">
    <property type="entry name" value="DNA-BINDING TRANSCRIPTIONAL ACTIVATOR DEVR_DOSR"/>
    <property type="match status" value="1"/>
</dbReference>
<dbReference type="SUPFAM" id="SSF48452">
    <property type="entry name" value="TPR-like"/>
    <property type="match status" value="1"/>
</dbReference>
<accession>A0A7X1JCT0</accession>
<proteinExistence type="predicted"/>
<dbReference type="InterPro" id="IPR036388">
    <property type="entry name" value="WH-like_DNA-bd_sf"/>
</dbReference>
<sequence>MAQELMRQDVLGLHSRHLPAIVEVGVRCGDRSLASAALRTLLARATAAGTPWALGPLARSQALLAGANDAEPLYRRAIDLLSGTTAEADLAMAHLLYGEWLRRRKRSKDARAPLRTSLAMFHAMHAGAFATRAARELAATGEHPSKAPEGTRGQLTSQELKIACLAAEGATNAEIAAQLFISASTVDYHLRKVFRKLDVPSRRRLAQALRG</sequence>
<dbReference type="EMBL" id="JACMSF010000098">
    <property type="protein sequence ID" value="MBC2907909.1"/>
    <property type="molecule type" value="Genomic_DNA"/>
</dbReference>
<dbReference type="RefSeq" id="WP_186287839.1">
    <property type="nucleotide sequence ID" value="NZ_JACMSF010000098.1"/>
</dbReference>
<dbReference type="PANTHER" id="PTHR44688">
    <property type="entry name" value="DNA-BINDING TRANSCRIPTIONAL ACTIVATOR DEVR_DOSR"/>
    <property type="match status" value="1"/>
</dbReference>
<dbReference type="InterPro" id="IPR016032">
    <property type="entry name" value="Sig_transdc_resp-reg_C-effctor"/>
</dbReference>
<name>A0A7X1JCT0_9ACTN</name>
<dbReference type="PROSITE" id="PS50043">
    <property type="entry name" value="HTH_LUXR_2"/>
    <property type="match status" value="1"/>
</dbReference>
<dbReference type="Gene3D" id="1.10.10.10">
    <property type="entry name" value="Winged helix-like DNA-binding domain superfamily/Winged helix DNA-binding domain"/>
    <property type="match status" value="1"/>
</dbReference>
<dbReference type="AlphaFoldDB" id="A0A7X1JCT0"/>
<gene>
    <name evidence="5" type="ORF">H4N64_41705</name>
</gene>
<keyword evidence="3" id="KW-0804">Transcription</keyword>
<evidence type="ECO:0000256" key="1">
    <source>
        <dbReference type="ARBA" id="ARBA00023015"/>
    </source>
</evidence>
<protein>
    <submittedName>
        <fullName evidence="5">Helix-turn-helix transcriptional regulator</fullName>
    </submittedName>
</protein>
<keyword evidence="1" id="KW-0805">Transcription regulation</keyword>
<organism evidence="5 6">
    <name type="scientific">Streptomyces cupreus</name>
    <dbReference type="NCBI Taxonomy" id="2759956"/>
    <lineage>
        <taxon>Bacteria</taxon>
        <taxon>Bacillati</taxon>
        <taxon>Actinomycetota</taxon>
        <taxon>Actinomycetes</taxon>
        <taxon>Kitasatosporales</taxon>
        <taxon>Streptomycetaceae</taxon>
        <taxon>Streptomyces</taxon>
    </lineage>
</organism>
<comment type="caution">
    <text evidence="5">The sequence shown here is derived from an EMBL/GenBank/DDBJ whole genome shotgun (WGS) entry which is preliminary data.</text>
</comment>
<dbReference type="PRINTS" id="PR00038">
    <property type="entry name" value="HTHLUXR"/>
</dbReference>
<evidence type="ECO:0000313" key="5">
    <source>
        <dbReference type="EMBL" id="MBC2907909.1"/>
    </source>
</evidence>
<dbReference type="InterPro" id="IPR011990">
    <property type="entry name" value="TPR-like_helical_dom_sf"/>
</dbReference>
<dbReference type="Pfam" id="PF00196">
    <property type="entry name" value="GerE"/>
    <property type="match status" value="1"/>
</dbReference>
<dbReference type="InterPro" id="IPR000792">
    <property type="entry name" value="Tscrpt_reg_LuxR_C"/>
</dbReference>
<dbReference type="SMART" id="SM00421">
    <property type="entry name" value="HTH_LUXR"/>
    <property type="match status" value="1"/>
</dbReference>
<feature type="domain" description="HTH luxR-type" evidence="4">
    <location>
        <begin position="148"/>
        <end position="211"/>
    </location>
</feature>